<dbReference type="EMBL" id="JXRA01000106">
    <property type="protein sequence ID" value="KIO75322.1"/>
    <property type="molecule type" value="Genomic_DNA"/>
</dbReference>
<comment type="caution">
    <text evidence="1">The sequence shown here is derived from an EMBL/GenBank/DDBJ whole genome shotgun (WGS) entry which is preliminary data.</text>
</comment>
<gene>
    <name evidence="1" type="ORF">TH53_21330</name>
</gene>
<name>A0A0D0GDD2_9SPHI</name>
<proteinExistence type="predicted"/>
<keyword evidence="2" id="KW-1185">Reference proteome</keyword>
<evidence type="ECO:0000313" key="1">
    <source>
        <dbReference type="EMBL" id="KIO75322.1"/>
    </source>
</evidence>
<dbReference type="OrthoDB" id="9127154at2"/>
<dbReference type="STRING" id="1503925.TH53_21330"/>
<evidence type="ECO:0000313" key="2">
    <source>
        <dbReference type="Proteomes" id="UP000032049"/>
    </source>
</evidence>
<sequence>MFDQISLYEECLESSGSANMEYYEFYFRQDSLIFVKGRCSNHALRALDDLDKFYLSFSYKELSKYLSPFGKQLTEGSKNTVSPLLPEGKMFRGKINDKYPVSLIITKINEDGSLNMKYWYDQVKKPIEWRGTFKNNHFSLTEDDYHSEELKQWIPKATIEADWTGNQRITGTWTNYKTKEVMKIALNLY</sequence>
<dbReference type="RefSeq" id="WP_041885349.1">
    <property type="nucleotide sequence ID" value="NZ_JXRA01000106.1"/>
</dbReference>
<reference evidence="1 2" key="1">
    <citation type="submission" date="2015-01" db="EMBL/GenBank/DDBJ databases">
        <title>Draft genome sequence of Pedobacter sp. NL19 isolated from sludge of an effluent treatment pond in an abandoned uranium mine.</title>
        <authorList>
            <person name="Santos T."/>
            <person name="Caetano T."/>
            <person name="Covas C."/>
            <person name="Cruz A."/>
            <person name="Mendo S."/>
        </authorList>
    </citation>
    <scope>NUCLEOTIDE SEQUENCE [LARGE SCALE GENOMIC DNA]</scope>
    <source>
        <strain evidence="1 2">NL19</strain>
    </source>
</reference>
<dbReference type="Proteomes" id="UP000032049">
    <property type="component" value="Unassembled WGS sequence"/>
</dbReference>
<dbReference type="AlphaFoldDB" id="A0A0D0GDD2"/>
<organism evidence="1 2">
    <name type="scientific">Pedobacter lusitanus</name>
    <dbReference type="NCBI Taxonomy" id="1503925"/>
    <lineage>
        <taxon>Bacteria</taxon>
        <taxon>Pseudomonadati</taxon>
        <taxon>Bacteroidota</taxon>
        <taxon>Sphingobacteriia</taxon>
        <taxon>Sphingobacteriales</taxon>
        <taxon>Sphingobacteriaceae</taxon>
        <taxon>Pedobacter</taxon>
    </lineage>
</organism>
<protein>
    <submittedName>
        <fullName evidence="1">Uncharacterized protein</fullName>
    </submittedName>
</protein>
<accession>A0A0D0GDD2</accession>